<dbReference type="PANTHER" id="PTHR11088">
    <property type="entry name" value="TRNA DIMETHYLALLYLTRANSFERASE"/>
    <property type="match status" value="1"/>
</dbReference>
<keyword evidence="4 10" id="KW-0808">Transferase</keyword>
<proteinExistence type="inferred from homology"/>
<dbReference type="InterPro" id="IPR027417">
    <property type="entry name" value="P-loop_NTPase"/>
</dbReference>
<feature type="site" description="Interaction with substrate tRNA" evidence="10">
    <location>
        <position position="116"/>
    </location>
</feature>
<dbReference type="Gene3D" id="3.40.50.300">
    <property type="entry name" value="P-loop containing nucleotide triphosphate hydrolases"/>
    <property type="match status" value="1"/>
</dbReference>
<dbReference type="EMBL" id="CP027850">
    <property type="protein sequence ID" value="AVQ01585.1"/>
    <property type="molecule type" value="Genomic_DNA"/>
</dbReference>
<evidence type="ECO:0000256" key="1">
    <source>
        <dbReference type="ARBA" id="ARBA00001946"/>
    </source>
</evidence>
<organism evidence="14 15">
    <name type="scientific">Caulobacter segnis</name>
    <dbReference type="NCBI Taxonomy" id="88688"/>
    <lineage>
        <taxon>Bacteria</taxon>
        <taxon>Pseudomonadati</taxon>
        <taxon>Pseudomonadota</taxon>
        <taxon>Alphaproteobacteria</taxon>
        <taxon>Caulobacterales</taxon>
        <taxon>Caulobacteraceae</taxon>
        <taxon>Caulobacter</taxon>
    </lineage>
</organism>
<evidence type="ECO:0000256" key="12">
    <source>
        <dbReference type="RuleBase" id="RU003784"/>
    </source>
</evidence>
<accession>A0ABM6TEP6</accession>
<keyword evidence="6 10" id="KW-0547">Nucleotide-binding</keyword>
<evidence type="ECO:0000256" key="7">
    <source>
        <dbReference type="ARBA" id="ARBA00022840"/>
    </source>
</evidence>
<sequence>MSSPQSDATLDRSEGGDYRIWLIAGPTASGKSAHALRLAERIGGEIVNADSMQIYAGLRVLTAGPSPEEVARAPHHLFGVVDPAVGWSVGRWQEAAITALAEIEARGNPAIVVGGTGLYFRALTHGLADVPPVPETQREISGLLYAARGEAEFREILKPLDPEAEARIEIGDRQRLVRAHAVAIATGKSLTAWQTDTKPALEPGSWKGLVLDPPRAELYARCDARLSVMLEQGALDEVRAMEARGLDPSLPALKAVGYREFAAHLRGETTLEQALDAARQETRRYAKRQLTWFRNQTPDWERISAP</sequence>
<evidence type="ECO:0000256" key="4">
    <source>
        <dbReference type="ARBA" id="ARBA00022679"/>
    </source>
</evidence>
<comment type="similarity">
    <text evidence="3 10 13">Belongs to the IPP transferase family.</text>
</comment>
<comment type="cofactor">
    <cofactor evidence="1 10">
        <name>Mg(2+)</name>
        <dbReference type="ChEBI" id="CHEBI:18420"/>
    </cofactor>
</comment>
<comment type="function">
    <text evidence="2 10 12">Catalyzes the transfer of a dimethylallyl group onto the adenine at position 37 in tRNAs that read codons beginning with uridine, leading to the formation of N6-(dimethylallyl)adenosine (i(6)A).</text>
</comment>
<evidence type="ECO:0000256" key="2">
    <source>
        <dbReference type="ARBA" id="ARBA00003213"/>
    </source>
</evidence>
<dbReference type="PANTHER" id="PTHR11088:SF60">
    <property type="entry name" value="TRNA DIMETHYLALLYLTRANSFERASE"/>
    <property type="match status" value="1"/>
</dbReference>
<keyword evidence="15" id="KW-1185">Reference proteome</keyword>
<evidence type="ECO:0000256" key="5">
    <source>
        <dbReference type="ARBA" id="ARBA00022694"/>
    </source>
</evidence>
<evidence type="ECO:0000256" key="6">
    <source>
        <dbReference type="ARBA" id="ARBA00022741"/>
    </source>
</evidence>
<evidence type="ECO:0000313" key="15">
    <source>
        <dbReference type="Proteomes" id="UP000240527"/>
    </source>
</evidence>
<feature type="region of interest" description="Interaction with substrate tRNA" evidence="10">
    <location>
        <begin position="174"/>
        <end position="178"/>
    </location>
</feature>
<evidence type="ECO:0000256" key="3">
    <source>
        <dbReference type="ARBA" id="ARBA00005842"/>
    </source>
</evidence>
<name>A0ABM6TEP6_9CAUL</name>
<evidence type="ECO:0000256" key="8">
    <source>
        <dbReference type="ARBA" id="ARBA00022842"/>
    </source>
</evidence>
<dbReference type="SUPFAM" id="SSF52540">
    <property type="entry name" value="P-loop containing nucleoside triphosphate hydrolases"/>
    <property type="match status" value="2"/>
</dbReference>
<keyword evidence="7 10" id="KW-0067">ATP-binding</keyword>
<evidence type="ECO:0000256" key="10">
    <source>
        <dbReference type="HAMAP-Rule" id="MF_00185"/>
    </source>
</evidence>
<comment type="caution">
    <text evidence="10">Lacks conserved residue(s) required for the propagation of feature annotation.</text>
</comment>
<evidence type="ECO:0000256" key="13">
    <source>
        <dbReference type="RuleBase" id="RU003785"/>
    </source>
</evidence>
<feature type="site" description="Interaction with substrate tRNA" evidence="10">
    <location>
        <position position="138"/>
    </location>
</feature>
<protein>
    <recommendedName>
        <fullName evidence="10">tRNA dimethylallyltransferase</fullName>
        <ecNumber evidence="10">2.5.1.75</ecNumber>
    </recommendedName>
    <alternativeName>
        <fullName evidence="10">Dimethylallyl diphosphate:tRNA dimethylallyltransferase</fullName>
        <shortName evidence="10">DMAPP:tRNA dimethylallyltransferase</shortName>
        <shortName evidence="10">DMATase</shortName>
    </alternativeName>
    <alternativeName>
        <fullName evidence="10">Isopentenyl-diphosphate:tRNA isopentenyltransferase</fullName>
        <shortName evidence="10">IPP transferase</shortName>
        <shortName evidence="10">IPPT</shortName>
        <shortName evidence="10">IPTase</shortName>
    </alternativeName>
</protein>
<dbReference type="NCBIfam" id="TIGR00174">
    <property type="entry name" value="miaA"/>
    <property type="match status" value="1"/>
</dbReference>
<feature type="binding site" evidence="10">
    <location>
        <begin position="25"/>
        <end position="32"/>
    </location>
    <ligand>
        <name>ATP</name>
        <dbReference type="ChEBI" id="CHEBI:30616"/>
    </ligand>
</feature>
<evidence type="ECO:0000256" key="11">
    <source>
        <dbReference type="RuleBase" id="RU003783"/>
    </source>
</evidence>
<gene>
    <name evidence="10" type="primary">miaA</name>
    <name evidence="14" type="ORF">B7G68_06815</name>
</gene>
<feature type="region of interest" description="Interaction with substrate tRNA" evidence="10">
    <location>
        <begin position="50"/>
        <end position="53"/>
    </location>
</feature>
<dbReference type="EC" id="2.5.1.75" evidence="10"/>
<evidence type="ECO:0000256" key="9">
    <source>
        <dbReference type="ARBA" id="ARBA00049563"/>
    </source>
</evidence>
<evidence type="ECO:0000313" key="14">
    <source>
        <dbReference type="EMBL" id="AVQ01585.1"/>
    </source>
</evidence>
<dbReference type="HAMAP" id="MF_00185">
    <property type="entry name" value="IPP_trans"/>
    <property type="match status" value="1"/>
</dbReference>
<dbReference type="InterPro" id="IPR039657">
    <property type="entry name" value="Dimethylallyltransferase"/>
</dbReference>
<dbReference type="Gene3D" id="1.10.20.140">
    <property type="match status" value="1"/>
</dbReference>
<dbReference type="Proteomes" id="UP000240527">
    <property type="component" value="Chromosome"/>
</dbReference>
<dbReference type="InterPro" id="IPR018022">
    <property type="entry name" value="IPT"/>
</dbReference>
<keyword evidence="5 10" id="KW-0819">tRNA processing</keyword>
<dbReference type="Pfam" id="PF01715">
    <property type="entry name" value="IPPT"/>
    <property type="match status" value="1"/>
</dbReference>
<comment type="subunit">
    <text evidence="10">Monomer.</text>
</comment>
<reference evidence="14 15" key="1">
    <citation type="journal article" date="2015" name="Biotechnol. Bioeng.">
        <title>Genome sequence and phenotypic characterization of Caulobacter segnis.</title>
        <authorList>
            <person name="Patel S."/>
            <person name="Fletcher B."/>
            <person name="Scott D.C."/>
            <person name="Ely B."/>
        </authorList>
    </citation>
    <scope>NUCLEOTIDE SEQUENCE [LARGE SCALE GENOMIC DNA]</scope>
    <source>
        <strain evidence="14 15">TK0059</strain>
    </source>
</reference>
<feature type="binding site" evidence="10">
    <location>
        <begin position="27"/>
        <end position="32"/>
    </location>
    <ligand>
        <name>substrate</name>
    </ligand>
</feature>
<dbReference type="RefSeq" id="WP_013078488.1">
    <property type="nucleotide sequence ID" value="NZ_CP027850.1"/>
</dbReference>
<comment type="catalytic activity">
    <reaction evidence="9 10 11">
        <text>adenosine(37) in tRNA + dimethylallyl diphosphate = N(6)-dimethylallyladenosine(37) in tRNA + diphosphate</text>
        <dbReference type="Rhea" id="RHEA:26482"/>
        <dbReference type="Rhea" id="RHEA-COMP:10162"/>
        <dbReference type="Rhea" id="RHEA-COMP:10375"/>
        <dbReference type="ChEBI" id="CHEBI:33019"/>
        <dbReference type="ChEBI" id="CHEBI:57623"/>
        <dbReference type="ChEBI" id="CHEBI:74411"/>
        <dbReference type="ChEBI" id="CHEBI:74415"/>
        <dbReference type="EC" id="2.5.1.75"/>
    </reaction>
</comment>
<keyword evidence="8 10" id="KW-0460">Magnesium</keyword>